<dbReference type="HOGENOM" id="CLU_035221_0_0_4"/>
<dbReference type="RefSeq" id="WP_004529216.1">
    <property type="nucleotide sequence ID" value="NZ_CM000833.1"/>
</dbReference>
<evidence type="ECO:0000313" key="2">
    <source>
        <dbReference type="EMBL" id="EET05983.1"/>
    </source>
</evidence>
<dbReference type="InterPro" id="IPR004843">
    <property type="entry name" value="Calcineurin-like_PHP"/>
</dbReference>
<dbReference type="EMBL" id="CM000833">
    <property type="protein sequence ID" value="EET05983.1"/>
    <property type="molecule type" value="Genomic_DNA"/>
</dbReference>
<proteinExistence type="predicted"/>
<dbReference type="Gene3D" id="3.60.21.10">
    <property type="match status" value="1"/>
</dbReference>
<protein>
    <submittedName>
        <fullName evidence="2">Ser/Thr protein phosphatase family protein</fullName>
    </submittedName>
</protein>
<feature type="domain" description="Calcineurin-like phosphoesterase" evidence="1">
    <location>
        <begin position="164"/>
        <end position="432"/>
    </location>
</feature>
<dbReference type="Proteomes" id="UP000001812">
    <property type="component" value="Chromosome II"/>
</dbReference>
<dbReference type="Pfam" id="PF00149">
    <property type="entry name" value="Metallophos"/>
    <property type="match status" value="1"/>
</dbReference>
<gene>
    <name evidence="2" type="ORF">BURPS1710A_A1984</name>
</gene>
<name>A0A0E1VYL9_BURPE</name>
<reference evidence="2" key="1">
    <citation type="submission" date="2009-05" db="EMBL/GenBank/DDBJ databases">
        <authorList>
            <person name="Harkins D.M."/>
            <person name="DeShazer D."/>
            <person name="Woods D.E."/>
            <person name="Brinkac L.M."/>
            <person name="Brown K.A."/>
            <person name="Hung G.C."/>
            <person name="Tuanyok A."/>
            <person name="Zhang B."/>
            <person name="Nierman W.C."/>
        </authorList>
    </citation>
    <scope>NUCLEOTIDE SEQUENCE [LARGE SCALE GENOMIC DNA]</scope>
    <source>
        <strain evidence="2">1710a</strain>
    </source>
</reference>
<dbReference type="SUPFAM" id="SSF56300">
    <property type="entry name" value="Metallo-dependent phosphatases"/>
    <property type="match status" value="1"/>
</dbReference>
<sequence>MIPIEHFEVPHLALWKSCVAEVLAHALGVEHRPPAGIDTDHPLMRATDRYCRAMLENRPLGAPAAGSDDEQAVQTYLSYLHHRRAHAHIAGDAQIERDIERQTQQYKFGNPLWQQMYIQYFKYYWQYPYHKGGEPRYRSWQAADAGNGDLRYGVIEWKLPARARVAIVGDIGTGTDVAAAVLVAALKFAPDAILHLGDVYFSGTRFETDHRLIGLVREVLRGNGRRVPFFTVPGNHEYFTGAVSFLHALDSGELVDTPAQRQQASYFCLRTADDGWQFLGLDTGYHGHYLNVAAAAQQATLERLHIGRVETAGEGASPHWPTDRNPYFRHASLADLPVRDTTSPVDQVTVRTDEAVWHLDKLASFPGRSILLSHHQLYSALDVCGIAQHRDASGTPDPADFNREWINTGLWRQFGPTFGDRVAAWIWGHEHNLGIFADAYRPPDWPTEGDEAVRVFKTLPKGRCAGHSAIPVQAGEAPYAQKYPVALKQADLQLDLTDGWYNRGFQILELAGAGKPARLSYFQVAGADPTPLPLFVEPIS</sequence>
<accession>A0A0E1VYL9</accession>
<evidence type="ECO:0000259" key="1">
    <source>
        <dbReference type="Pfam" id="PF00149"/>
    </source>
</evidence>
<dbReference type="GO" id="GO:0016787">
    <property type="term" value="F:hydrolase activity"/>
    <property type="evidence" value="ECO:0007669"/>
    <property type="project" value="InterPro"/>
</dbReference>
<dbReference type="InterPro" id="IPR029052">
    <property type="entry name" value="Metallo-depent_PP-like"/>
</dbReference>
<dbReference type="AlphaFoldDB" id="A0A0E1VYL9"/>
<organism evidence="2">
    <name type="scientific">Burkholderia pseudomallei 1710a</name>
    <dbReference type="NCBI Taxonomy" id="320371"/>
    <lineage>
        <taxon>Bacteria</taxon>
        <taxon>Pseudomonadati</taxon>
        <taxon>Pseudomonadota</taxon>
        <taxon>Betaproteobacteria</taxon>
        <taxon>Burkholderiales</taxon>
        <taxon>Burkholderiaceae</taxon>
        <taxon>Burkholderia</taxon>
        <taxon>pseudomallei group</taxon>
    </lineage>
</organism>